<name>A0A4P7BL42_9BURK</name>
<dbReference type="AlphaFoldDB" id="A0A4P7BL42"/>
<keyword evidence="6" id="KW-1185">Reference proteome</keyword>
<evidence type="ECO:0000256" key="2">
    <source>
        <dbReference type="PROSITE-ProRule" id="PRU00169"/>
    </source>
</evidence>
<reference evidence="4" key="3">
    <citation type="submission" date="2022-12" db="EMBL/GenBank/DDBJ databases">
        <authorList>
            <person name="Sun Q."/>
            <person name="Kim S."/>
        </authorList>
    </citation>
    <scope>NUCLEOTIDE SEQUENCE</scope>
    <source>
        <strain evidence="4">KCTC 12344</strain>
    </source>
</reference>
<dbReference type="PANTHER" id="PTHR44591:SF3">
    <property type="entry name" value="RESPONSE REGULATORY DOMAIN-CONTAINING PROTEIN"/>
    <property type="match status" value="1"/>
</dbReference>
<dbReference type="RefSeq" id="WP_134387787.1">
    <property type="nucleotide sequence ID" value="NZ_BMWW01000003.1"/>
</dbReference>
<dbReference type="InterPro" id="IPR001789">
    <property type="entry name" value="Sig_transdc_resp-reg_receiver"/>
</dbReference>
<dbReference type="SMART" id="SM00448">
    <property type="entry name" value="REC"/>
    <property type="match status" value="1"/>
</dbReference>
<organism evidence="4 7">
    <name type="scientific">Pseudoduganella plicata</name>
    <dbReference type="NCBI Taxonomy" id="321984"/>
    <lineage>
        <taxon>Bacteria</taxon>
        <taxon>Pseudomonadati</taxon>
        <taxon>Pseudomonadota</taxon>
        <taxon>Betaproteobacteria</taxon>
        <taxon>Burkholderiales</taxon>
        <taxon>Oxalobacteraceae</taxon>
        <taxon>Telluria group</taxon>
        <taxon>Pseudoduganella</taxon>
    </lineage>
</organism>
<reference evidence="4" key="1">
    <citation type="journal article" date="2014" name="Int. J. Syst. Evol. Microbiol.">
        <title>Complete genome sequence of Corynebacterium casei LMG S-19264T (=DSM 44701T), isolated from a smear-ripened cheese.</title>
        <authorList>
            <consortium name="US DOE Joint Genome Institute (JGI-PGF)"/>
            <person name="Walter F."/>
            <person name="Albersmeier A."/>
            <person name="Kalinowski J."/>
            <person name="Ruckert C."/>
        </authorList>
    </citation>
    <scope>NUCLEOTIDE SEQUENCE</scope>
    <source>
        <strain evidence="4">KCTC 12344</strain>
    </source>
</reference>
<dbReference type="InterPro" id="IPR011006">
    <property type="entry name" value="CheY-like_superfamily"/>
</dbReference>
<dbReference type="EMBL" id="BMWW01000003">
    <property type="protein sequence ID" value="GGY87229.1"/>
    <property type="molecule type" value="Genomic_DNA"/>
</dbReference>
<dbReference type="PANTHER" id="PTHR44591">
    <property type="entry name" value="STRESS RESPONSE REGULATOR PROTEIN 1"/>
    <property type="match status" value="1"/>
</dbReference>
<dbReference type="EMBL" id="CP038026">
    <property type="protein sequence ID" value="QBQ39093.1"/>
    <property type="molecule type" value="Genomic_DNA"/>
</dbReference>
<dbReference type="GO" id="GO:0000160">
    <property type="term" value="P:phosphorelay signal transduction system"/>
    <property type="evidence" value="ECO:0007669"/>
    <property type="project" value="InterPro"/>
</dbReference>
<proteinExistence type="predicted"/>
<dbReference type="Gene3D" id="3.40.50.2300">
    <property type="match status" value="1"/>
</dbReference>
<evidence type="ECO:0000259" key="3">
    <source>
        <dbReference type="PROSITE" id="PS50110"/>
    </source>
</evidence>
<dbReference type="SUPFAM" id="SSF52172">
    <property type="entry name" value="CheY-like"/>
    <property type="match status" value="1"/>
</dbReference>
<evidence type="ECO:0000256" key="1">
    <source>
        <dbReference type="ARBA" id="ARBA00022553"/>
    </source>
</evidence>
<dbReference type="Proteomes" id="UP000294359">
    <property type="component" value="Chromosome"/>
</dbReference>
<accession>A0A4P7BL42</accession>
<keyword evidence="1 2" id="KW-0597">Phosphoprotein</keyword>
<reference evidence="5 6" key="2">
    <citation type="submission" date="2019-03" db="EMBL/GenBank/DDBJ databases">
        <title>Draft Genome Sequences of Six Type Strains of the Genus Massilia.</title>
        <authorList>
            <person name="Miess H."/>
            <person name="Frediansyhah A."/>
            <person name="Gross H."/>
        </authorList>
    </citation>
    <scope>NUCLEOTIDE SEQUENCE [LARGE SCALE GENOMIC DNA]</scope>
    <source>
        <strain evidence="5 6">DSM 17505</strain>
    </source>
</reference>
<protein>
    <submittedName>
        <fullName evidence="5">Response regulator</fullName>
    </submittedName>
</protein>
<evidence type="ECO:0000313" key="4">
    <source>
        <dbReference type="EMBL" id="GGY87229.1"/>
    </source>
</evidence>
<evidence type="ECO:0000313" key="6">
    <source>
        <dbReference type="Proteomes" id="UP000294359"/>
    </source>
</evidence>
<evidence type="ECO:0000313" key="5">
    <source>
        <dbReference type="EMBL" id="QBQ39093.1"/>
    </source>
</evidence>
<dbReference type="Pfam" id="PF00072">
    <property type="entry name" value="Response_reg"/>
    <property type="match status" value="1"/>
</dbReference>
<dbReference type="OrthoDB" id="9800897at2"/>
<sequence>MTDGRRTILVVDDAPDSIMALCALLKGAYDMKVAVSGEAALRVLRGTTVDLVLLDVVMPGLDGYEVCRRIRATPRLAHLPVVFLSAHDAPEDTARALAAGATAVLAKPVEPERLHATLERWL</sequence>
<dbReference type="PROSITE" id="PS50110">
    <property type="entry name" value="RESPONSE_REGULATORY"/>
    <property type="match status" value="1"/>
</dbReference>
<feature type="domain" description="Response regulatory" evidence="3">
    <location>
        <begin position="7"/>
        <end position="122"/>
    </location>
</feature>
<evidence type="ECO:0000313" key="7">
    <source>
        <dbReference type="Proteomes" id="UP000619512"/>
    </source>
</evidence>
<gene>
    <name evidence="5" type="ORF">E1742_25350</name>
    <name evidence="4" type="ORF">GCM10007388_20680</name>
</gene>
<feature type="modified residue" description="4-aspartylphosphate" evidence="2">
    <location>
        <position position="55"/>
    </location>
</feature>
<dbReference type="Proteomes" id="UP000619512">
    <property type="component" value="Unassembled WGS sequence"/>
</dbReference>
<dbReference type="InterPro" id="IPR050595">
    <property type="entry name" value="Bact_response_regulator"/>
</dbReference>